<dbReference type="GO" id="GO:0008270">
    <property type="term" value="F:zinc ion binding"/>
    <property type="evidence" value="ECO:0007669"/>
    <property type="project" value="UniProtKB-KW"/>
</dbReference>
<evidence type="ECO:0000313" key="7">
    <source>
        <dbReference type="EMBL" id="KAL3268645.1"/>
    </source>
</evidence>
<evidence type="ECO:0000256" key="5">
    <source>
        <dbReference type="ARBA" id="ARBA00023242"/>
    </source>
</evidence>
<reference evidence="7 8" key="1">
    <citation type="journal article" date="2021" name="BMC Biol.">
        <title>Horizontally acquired antibacterial genes associated with adaptive radiation of ladybird beetles.</title>
        <authorList>
            <person name="Li H.S."/>
            <person name="Tang X.F."/>
            <person name="Huang Y.H."/>
            <person name="Xu Z.Y."/>
            <person name="Chen M.L."/>
            <person name="Du X.Y."/>
            <person name="Qiu B.Y."/>
            <person name="Chen P.T."/>
            <person name="Zhang W."/>
            <person name="Slipinski A."/>
            <person name="Escalona H.E."/>
            <person name="Waterhouse R.M."/>
            <person name="Zwick A."/>
            <person name="Pang H."/>
        </authorList>
    </citation>
    <scope>NUCLEOTIDE SEQUENCE [LARGE SCALE GENOMIC DNA]</scope>
    <source>
        <strain evidence="7">SYSU2018</strain>
    </source>
</reference>
<dbReference type="PANTHER" id="PTHR46481">
    <property type="entry name" value="ZINC FINGER BED DOMAIN-CONTAINING PROTEIN 4"/>
    <property type="match status" value="1"/>
</dbReference>
<name>A0ABD2MQG1_9CUCU</name>
<dbReference type="SUPFAM" id="SSF53098">
    <property type="entry name" value="Ribonuclease H-like"/>
    <property type="match status" value="1"/>
</dbReference>
<dbReference type="GO" id="GO:0005634">
    <property type="term" value="C:nucleus"/>
    <property type="evidence" value="ECO:0007669"/>
    <property type="project" value="UniProtKB-SubCell"/>
</dbReference>
<evidence type="ECO:0000256" key="2">
    <source>
        <dbReference type="ARBA" id="ARBA00022723"/>
    </source>
</evidence>
<gene>
    <name evidence="7" type="ORF">HHI36_007749</name>
</gene>
<keyword evidence="2" id="KW-0479">Metal-binding</keyword>
<dbReference type="InterPro" id="IPR052035">
    <property type="entry name" value="ZnF_BED_domain_contain"/>
</dbReference>
<keyword evidence="8" id="KW-1185">Reference proteome</keyword>
<evidence type="ECO:0000259" key="6">
    <source>
        <dbReference type="Pfam" id="PF05699"/>
    </source>
</evidence>
<protein>
    <recommendedName>
        <fullName evidence="6">HAT C-terminal dimerisation domain-containing protein</fullName>
    </recommendedName>
</protein>
<dbReference type="AlphaFoldDB" id="A0ABD2MQG1"/>
<dbReference type="EMBL" id="JABFTP020000021">
    <property type="protein sequence ID" value="KAL3268645.1"/>
    <property type="molecule type" value="Genomic_DNA"/>
</dbReference>
<sequence length="119" mass="13802">MLEGDDDDRQSENQLSDTKANLLTEYLSEKRLSRDQDQLKYWQINSKRFGCLNHIARICLSSPATSVPSEQFFSAKGIVYDPYRNRPLGDKAAKLLFCHYSCKLMFKKFIKMTCSFTSK</sequence>
<dbReference type="PANTHER" id="PTHR46481:SF10">
    <property type="entry name" value="ZINC FINGER BED DOMAIN-CONTAINING PROTEIN 39"/>
    <property type="match status" value="1"/>
</dbReference>
<evidence type="ECO:0000313" key="8">
    <source>
        <dbReference type="Proteomes" id="UP001516400"/>
    </source>
</evidence>
<accession>A0ABD2MQG1</accession>
<comment type="caution">
    <text evidence="7">The sequence shown here is derived from an EMBL/GenBank/DDBJ whole genome shotgun (WGS) entry which is preliminary data.</text>
</comment>
<evidence type="ECO:0000256" key="1">
    <source>
        <dbReference type="ARBA" id="ARBA00004123"/>
    </source>
</evidence>
<feature type="domain" description="HAT C-terminal dimerisation" evidence="6">
    <location>
        <begin position="23"/>
        <end position="99"/>
    </location>
</feature>
<keyword evidence="4" id="KW-0862">Zinc</keyword>
<dbReference type="Proteomes" id="UP001516400">
    <property type="component" value="Unassembled WGS sequence"/>
</dbReference>
<evidence type="ECO:0000256" key="3">
    <source>
        <dbReference type="ARBA" id="ARBA00022771"/>
    </source>
</evidence>
<keyword evidence="5" id="KW-0539">Nucleus</keyword>
<dbReference type="InterPro" id="IPR012337">
    <property type="entry name" value="RNaseH-like_sf"/>
</dbReference>
<dbReference type="InterPro" id="IPR008906">
    <property type="entry name" value="HATC_C_dom"/>
</dbReference>
<keyword evidence="3" id="KW-0863">Zinc-finger</keyword>
<organism evidence="7 8">
    <name type="scientific">Cryptolaemus montrouzieri</name>
    <dbReference type="NCBI Taxonomy" id="559131"/>
    <lineage>
        <taxon>Eukaryota</taxon>
        <taxon>Metazoa</taxon>
        <taxon>Ecdysozoa</taxon>
        <taxon>Arthropoda</taxon>
        <taxon>Hexapoda</taxon>
        <taxon>Insecta</taxon>
        <taxon>Pterygota</taxon>
        <taxon>Neoptera</taxon>
        <taxon>Endopterygota</taxon>
        <taxon>Coleoptera</taxon>
        <taxon>Polyphaga</taxon>
        <taxon>Cucujiformia</taxon>
        <taxon>Coccinelloidea</taxon>
        <taxon>Coccinellidae</taxon>
        <taxon>Scymninae</taxon>
        <taxon>Scymnini</taxon>
        <taxon>Cryptolaemus</taxon>
    </lineage>
</organism>
<comment type="subcellular location">
    <subcellularLocation>
        <location evidence="1">Nucleus</location>
    </subcellularLocation>
</comment>
<dbReference type="Pfam" id="PF05699">
    <property type="entry name" value="Dimer_Tnp_hAT"/>
    <property type="match status" value="1"/>
</dbReference>
<proteinExistence type="predicted"/>
<evidence type="ECO:0000256" key="4">
    <source>
        <dbReference type="ARBA" id="ARBA00022833"/>
    </source>
</evidence>